<proteinExistence type="predicted"/>
<evidence type="ECO:0000313" key="3">
    <source>
        <dbReference type="Proteomes" id="UP001208534"/>
    </source>
</evidence>
<reference evidence="2 4" key="2">
    <citation type="submission" date="2024-03" db="EMBL/GenBank/DDBJ databases">
        <title>Cross-transmission of Acinetobacter junii carrying blaOXA-58 in a neonatal intensive care unit.</title>
        <authorList>
            <person name="Bour M."/>
            <person name="Potron A."/>
            <person name="Lecointe D."/>
        </authorList>
    </citation>
    <scope>NUCLEOTIDE SEQUENCE [LARGE SCALE GENOMIC DNA]</scope>
    <source>
        <strain evidence="2 4">21A3096 case 1</strain>
    </source>
</reference>
<dbReference type="RefSeq" id="WP_004911419.1">
    <property type="nucleotide sequence ID" value="NZ_BBSD01000060.1"/>
</dbReference>
<dbReference type="Proteomes" id="UP001498501">
    <property type="component" value="Unassembled WGS sequence"/>
</dbReference>
<organism evidence="1 3">
    <name type="scientific">Acinetobacter junii</name>
    <dbReference type="NCBI Taxonomy" id="40215"/>
    <lineage>
        <taxon>Bacteria</taxon>
        <taxon>Pseudomonadati</taxon>
        <taxon>Pseudomonadota</taxon>
        <taxon>Gammaproteobacteria</taxon>
        <taxon>Moraxellales</taxon>
        <taxon>Moraxellaceae</taxon>
        <taxon>Acinetobacter</taxon>
    </lineage>
</organism>
<evidence type="ECO:0000313" key="4">
    <source>
        <dbReference type="Proteomes" id="UP001498501"/>
    </source>
</evidence>
<gene>
    <name evidence="1" type="ORF">KTH64_05005</name>
    <name evidence="2" type="ORF">WM018_06160</name>
</gene>
<evidence type="ECO:0000313" key="2">
    <source>
        <dbReference type="EMBL" id="MEK0252110.1"/>
    </source>
</evidence>
<dbReference type="AlphaFoldDB" id="A0A350EC73"/>
<comment type="caution">
    <text evidence="1">The sequence shown here is derived from an EMBL/GenBank/DDBJ whole genome shotgun (WGS) entry which is preliminary data.</text>
</comment>
<dbReference type="KEGG" id="ajn:BVL33_10360"/>
<evidence type="ECO:0000313" key="1">
    <source>
        <dbReference type="EMBL" id="MCU4396342.1"/>
    </source>
</evidence>
<sequence length="107" mass="12319">MSYQLINIADSTQNIVCPYCQQAVLDWEQEQYIQPCDHTLFIAMDLGFEYIADRFEETLSQSVDEIHEDANMNIFSSISKSTYEDVIILKSDLGVEGMFRYIGLSCK</sequence>
<dbReference type="OrthoDB" id="6698127at2"/>
<dbReference type="EMBL" id="JAHPRE010000014">
    <property type="protein sequence ID" value="MCU4396342.1"/>
    <property type="molecule type" value="Genomic_DNA"/>
</dbReference>
<name>A0A350EC73_ACIJU</name>
<reference evidence="1" key="1">
    <citation type="submission" date="2021-06" db="EMBL/GenBank/DDBJ databases">
        <title>Propagation of a rapidly emergent carbapenem-resistant Acinetobacter baumannii lineage by various extra-hospital transmission networks.</title>
        <authorList>
            <person name="Calix J."/>
        </authorList>
    </citation>
    <scope>NUCLEOTIDE SEQUENCE</scope>
    <source>
        <strain evidence="1">WU_MDCI_Aw63</strain>
    </source>
</reference>
<dbReference type="EMBL" id="JBBMLE010000017">
    <property type="protein sequence ID" value="MEK0252110.1"/>
    <property type="molecule type" value="Genomic_DNA"/>
</dbReference>
<dbReference type="Proteomes" id="UP001208534">
    <property type="component" value="Unassembled WGS sequence"/>
</dbReference>
<protein>
    <submittedName>
        <fullName evidence="1">Uncharacterized protein</fullName>
    </submittedName>
</protein>
<accession>A0A350EC73</accession>
<keyword evidence="4" id="KW-1185">Reference proteome</keyword>